<organism evidence="1 2">
    <name type="scientific">Streptomyces atratus</name>
    <dbReference type="NCBI Taxonomy" id="1893"/>
    <lineage>
        <taxon>Bacteria</taxon>
        <taxon>Bacillati</taxon>
        <taxon>Actinomycetota</taxon>
        <taxon>Actinomycetes</taxon>
        <taxon>Kitasatosporales</taxon>
        <taxon>Streptomycetaceae</taxon>
        <taxon>Streptomyces</taxon>
    </lineage>
</organism>
<dbReference type="KEGG" id="sata:C5746_40680"/>
<dbReference type="EMBL" id="CP027306">
    <property type="protein sequence ID" value="AXE82153.1"/>
    <property type="molecule type" value="Genomic_DNA"/>
</dbReference>
<accession>A0A2Z5JP60</accession>
<proteinExistence type="predicted"/>
<reference evidence="1 2" key="1">
    <citation type="journal article" date="2018" name="Front. Microbiol.">
        <title>Genome Sequencing of Streptomyces atratus SCSIOZH16 and Activation Production of Nocardamine via Metabolic Engineering.</title>
        <authorList>
            <person name="Li Y."/>
            <person name="Zhang C."/>
            <person name="Liu C."/>
            <person name="Ju J."/>
            <person name="Ma J."/>
        </authorList>
    </citation>
    <scope>NUCLEOTIDE SEQUENCE [LARGE SCALE GENOMIC DNA]</scope>
    <source>
        <strain evidence="1 2">SCSIO_ZH16</strain>
    </source>
</reference>
<dbReference type="GeneID" id="95524565"/>
<dbReference type="Proteomes" id="UP000252698">
    <property type="component" value="Chromosome"/>
</dbReference>
<sequence length="114" mass="12739">MARCTMIALSPAAARVAAALAVEAGVHRMALMKRHADLKIEFYERIRTETQQIPETEKRLRQTVTRLKSTVSNQREEIAGLRQSVTNLTLASAVLIRREESAADNVVPFRPPLT</sequence>
<name>A0A2Z5JP60_STRAR</name>
<gene>
    <name evidence="1" type="ORF">C5746_40680</name>
</gene>
<protein>
    <submittedName>
        <fullName evidence="1">Uncharacterized protein</fullName>
    </submittedName>
</protein>
<evidence type="ECO:0000313" key="2">
    <source>
        <dbReference type="Proteomes" id="UP000252698"/>
    </source>
</evidence>
<dbReference type="RefSeq" id="WP_114248535.1">
    <property type="nucleotide sequence ID" value="NZ_CP027306.1"/>
</dbReference>
<evidence type="ECO:0000313" key="1">
    <source>
        <dbReference type="EMBL" id="AXE82153.1"/>
    </source>
</evidence>
<dbReference type="AlphaFoldDB" id="A0A2Z5JP60"/>